<evidence type="ECO:0000256" key="2">
    <source>
        <dbReference type="PROSITE-ProRule" id="PRU00339"/>
    </source>
</evidence>
<dbReference type="SUPFAM" id="SSF48452">
    <property type="entry name" value="TPR-like"/>
    <property type="match status" value="1"/>
</dbReference>
<feature type="repeat" description="TPR" evidence="2">
    <location>
        <begin position="109"/>
        <end position="142"/>
    </location>
</feature>
<keyword evidence="2" id="KW-0802">TPR repeat</keyword>
<dbReference type="InterPro" id="IPR027417">
    <property type="entry name" value="P-loop_NTPase"/>
</dbReference>
<feature type="repeat" description="TPR" evidence="2">
    <location>
        <begin position="7"/>
        <end position="40"/>
    </location>
</feature>
<dbReference type="PROSITE" id="PS50005">
    <property type="entry name" value="TPR"/>
    <property type="match status" value="3"/>
</dbReference>
<dbReference type="Gene3D" id="3.40.50.300">
    <property type="entry name" value="P-loop containing nucleotide triphosphate hydrolases"/>
    <property type="match status" value="1"/>
</dbReference>
<dbReference type="EMBL" id="MJIC01000002">
    <property type="protein sequence ID" value="OFI36292.1"/>
    <property type="molecule type" value="Genomic_DNA"/>
</dbReference>
<organism evidence="3 4">
    <name type="scientific">Alteromonas lipolytica</name>
    <dbReference type="NCBI Taxonomy" id="1856405"/>
    <lineage>
        <taxon>Bacteria</taxon>
        <taxon>Pseudomonadati</taxon>
        <taxon>Pseudomonadota</taxon>
        <taxon>Gammaproteobacteria</taxon>
        <taxon>Alteromonadales</taxon>
        <taxon>Alteromonadaceae</taxon>
        <taxon>Alteromonas/Salinimonas group</taxon>
        <taxon>Alteromonas</taxon>
    </lineage>
</organism>
<dbReference type="SUPFAM" id="SSF52540">
    <property type="entry name" value="P-loop containing nucleoside triphosphate hydrolases"/>
    <property type="match status" value="1"/>
</dbReference>
<dbReference type="Pfam" id="PF13181">
    <property type="entry name" value="TPR_8"/>
    <property type="match status" value="1"/>
</dbReference>
<dbReference type="Pfam" id="PF14559">
    <property type="entry name" value="TPR_19"/>
    <property type="match status" value="2"/>
</dbReference>
<dbReference type="SMART" id="SM00028">
    <property type="entry name" value="TPR"/>
    <property type="match status" value="6"/>
</dbReference>
<dbReference type="Pfam" id="PF13469">
    <property type="entry name" value="Sulfotransfer_3"/>
    <property type="match status" value="1"/>
</dbReference>
<keyword evidence="4" id="KW-1185">Reference proteome</keyword>
<dbReference type="Gene3D" id="1.25.40.10">
    <property type="entry name" value="Tetratricopeptide repeat domain"/>
    <property type="match status" value="1"/>
</dbReference>
<dbReference type="InterPro" id="IPR011990">
    <property type="entry name" value="TPR-like_helical_dom_sf"/>
</dbReference>
<evidence type="ECO:0000313" key="3">
    <source>
        <dbReference type="EMBL" id="OFI36292.1"/>
    </source>
</evidence>
<dbReference type="PANTHER" id="PTHR12788:SF10">
    <property type="entry name" value="PROTEIN-TYROSINE SULFOTRANSFERASE"/>
    <property type="match status" value="1"/>
</dbReference>
<comment type="caution">
    <text evidence="3">The sequence shown here is derived from an EMBL/GenBank/DDBJ whole genome shotgun (WGS) entry which is preliminary data.</text>
</comment>
<name>A0A1E8FK40_9ALTE</name>
<gene>
    <name evidence="3" type="ORF">BFC17_08610</name>
</gene>
<dbReference type="GO" id="GO:0008476">
    <property type="term" value="F:protein-tyrosine sulfotransferase activity"/>
    <property type="evidence" value="ECO:0007669"/>
    <property type="project" value="InterPro"/>
</dbReference>
<proteinExistence type="predicted"/>
<keyword evidence="1" id="KW-0808">Transferase</keyword>
<dbReference type="InterPro" id="IPR019734">
    <property type="entry name" value="TPR_rpt"/>
</dbReference>
<evidence type="ECO:0000256" key="1">
    <source>
        <dbReference type="ARBA" id="ARBA00022679"/>
    </source>
</evidence>
<protein>
    <submittedName>
        <fullName evidence="3">Uncharacterized protein</fullName>
    </submittedName>
</protein>
<accession>A0A1E8FK40</accession>
<dbReference type="STRING" id="1856405.BFC17_08610"/>
<dbReference type="InterPro" id="IPR026634">
    <property type="entry name" value="TPST-like"/>
</dbReference>
<dbReference type="PANTHER" id="PTHR12788">
    <property type="entry name" value="PROTEIN-TYROSINE SULFOTRANSFERASE 2"/>
    <property type="match status" value="1"/>
</dbReference>
<feature type="repeat" description="TPR" evidence="2">
    <location>
        <begin position="41"/>
        <end position="74"/>
    </location>
</feature>
<evidence type="ECO:0000313" key="4">
    <source>
        <dbReference type="Proteomes" id="UP000176037"/>
    </source>
</evidence>
<dbReference type="Proteomes" id="UP000176037">
    <property type="component" value="Unassembled WGS sequence"/>
</dbReference>
<reference evidence="3 4" key="1">
    <citation type="submission" date="2016-09" db="EMBL/GenBank/DDBJ databases">
        <title>Alteromonas lipolytica, a new species isolated from sea water.</title>
        <authorList>
            <person name="Wu Y.-H."/>
            <person name="Cheng H."/>
            <person name="Xu X.-W."/>
        </authorList>
    </citation>
    <scope>NUCLEOTIDE SEQUENCE [LARGE SCALE GENOMIC DNA]</scope>
    <source>
        <strain evidence="3 4">JW12</strain>
    </source>
</reference>
<dbReference type="AlphaFoldDB" id="A0A1E8FK40"/>
<sequence>MVTIQDFQRLLQTGLHSLNTGQFENAKQAVNNALSINPDSTQANFLAGLVENALNNHSEALKSFSNVLKYDPKNCAVWVHIADLKSGFGEFSEAEKALEKAVEYDDGSPNLKQMVGLVNSKLMKYQDALDWYQKATHQQPNNIGFLLNQATCLMYLGKIDEAEEVLVSIIKIQPAIASAHWLLSGLRKTKDQQHVTQMKSLMQSFCFTPNDLAYFHYACGKEYEDLEQWDEAFNSFTAAAASKRTSIKYDESLEQEMYDYLLATCTEEWLKDGPDGYPDESPIFIIGEPRSGTSLVEHIISAHSQISSAGELKNLLYCINQLSNTVGEHDLTPQLAMRATNCEPFLLGEAYMNSVKRVRGNTAHFVDKLPSNFLFLPLILKILPKAKIIHLRRDPMDTCFSGFKQLFTQAYAYSYDQSEIARHHARYLYMMEAWRTRFGKRFLEIKYEELAMNFEINAHKIIEYLELDWDDNCLRFFEQSTPVSTASSVQVRQPVNTKSIGRWRKYENHLQPMVQELNKHQPK</sequence>